<dbReference type="PANTHER" id="PTHR35849:SF2">
    <property type="entry name" value="BLR2341 PROTEIN"/>
    <property type="match status" value="1"/>
</dbReference>
<accession>A0ABV3FL89</accession>
<dbReference type="InterPro" id="IPR052746">
    <property type="entry name" value="MlaB_ABC_Transporter"/>
</dbReference>
<organism evidence="2 3">
    <name type="scientific">Nocardia aurea</name>
    <dbReference type="NCBI Taxonomy" id="2144174"/>
    <lineage>
        <taxon>Bacteria</taxon>
        <taxon>Bacillati</taxon>
        <taxon>Actinomycetota</taxon>
        <taxon>Actinomycetes</taxon>
        <taxon>Mycobacteriales</taxon>
        <taxon>Nocardiaceae</taxon>
        <taxon>Nocardia</taxon>
    </lineage>
</organism>
<dbReference type="InterPro" id="IPR036513">
    <property type="entry name" value="STAS_dom_sf"/>
</dbReference>
<reference evidence="2 3" key="1">
    <citation type="submission" date="2024-06" db="EMBL/GenBank/DDBJ databases">
        <title>The Natural Products Discovery Center: Release of the First 8490 Sequenced Strains for Exploring Actinobacteria Biosynthetic Diversity.</title>
        <authorList>
            <person name="Kalkreuter E."/>
            <person name="Kautsar S.A."/>
            <person name="Yang D."/>
            <person name="Bader C.D."/>
            <person name="Teijaro C.N."/>
            <person name="Fluegel L."/>
            <person name="Davis C.M."/>
            <person name="Simpson J.R."/>
            <person name="Lauterbach L."/>
            <person name="Steele A.D."/>
            <person name="Gui C."/>
            <person name="Meng S."/>
            <person name="Li G."/>
            <person name="Viehrig K."/>
            <person name="Ye F."/>
            <person name="Su P."/>
            <person name="Kiefer A.F."/>
            <person name="Nichols A."/>
            <person name="Cepeda A.J."/>
            <person name="Yan W."/>
            <person name="Fan B."/>
            <person name="Jiang Y."/>
            <person name="Adhikari A."/>
            <person name="Zheng C.-J."/>
            <person name="Schuster L."/>
            <person name="Cowan T.M."/>
            <person name="Smanski M.J."/>
            <person name="Chevrette M.G."/>
            <person name="De Carvalho L.P.S."/>
            <person name="Shen B."/>
        </authorList>
    </citation>
    <scope>NUCLEOTIDE SEQUENCE [LARGE SCALE GENOMIC DNA]</scope>
    <source>
        <strain evidence="2 3">NPDC050403</strain>
    </source>
</reference>
<dbReference type="PANTHER" id="PTHR35849">
    <property type="entry name" value="BLR2341 PROTEIN"/>
    <property type="match status" value="1"/>
</dbReference>
<dbReference type="CDD" id="cd07043">
    <property type="entry name" value="STAS_anti-anti-sigma_factors"/>
    <property type="match status" value="1"/>
</dbReference>
<protein>
    <submittedName>
        <fullName evidence="2">STAS domain-containing protein</fullName>
    </submittedName>
</protein>
<dbReference type="EMBL" id="JBFAKC010000001">
    <property type="protein sequence ID" value="MEV0706182.1"/>
    <property type="molecule type" value="Genomic_DNA"/>
</dbReference>
<gene>
    <name evidence="2" type="ORF">AB0I48_01325</name>
</gene>
<dbReference type="Proteomes" id="UP001551695">
    <property type="component" value="Unassembled WGS sequence"/>
</dbReference>
<name>A0ABV3FL89_9NOCA</name>
<dbReference type="PROSITE" id="PS50801">
    <property type="entry name" value="STAS"/>
    <property type="match status" value="1"/>
</dbReference>
<evidence type="ECO:0000259" key="1">
    <source>
        <dbReference type="PROSITE" id="PS50801"/>
    </source>
</evidence>
<proteinExistence type="predicted"/>
<dbReference type="Pfam" id="PF13466">
    <property type="entry name" value="STAS_2"/>
    <property type="match status" value="1"/>
</dbReference>
<dbReference type="InterPro" id="IPR058548">
    <property type="entry name" value="MlaB-like_STAS"/>
</dbReference>
<feature type="domain" description="STAS" evidence="1">
    <location>
        <begin position="1"/>
        <end position="107"/>
    </location>
</feature>
<evidence type="ECO:0000313" key="2">
    <source>
        <dbReference type="EMBL" id="MEV0706182.1"/>
    </source>
</evidence>
<dbReference type="InterPro" id="IPR002645">
    <property type="entry name" value="STAS_dom"/>
</dbReference>
<keyword evidence="3" id="KW-1185">Reference proteome</keyword>
<evidence type="ECO:0000313" key="3">
    <source>
        <dbReference type="Proteomes" id="UP001551695"/>
    </source>
</evidence>
<sequence length="108" mass="11110">MTTPGDTVTLCAVAGEVDHYTVDVLRTSLIAAVNNAAPIVAVDLSRVSFFGVAGLRVLIEARATAGRTGRRLRLVVGASCVDRLLAAAGEADAFDLMPDLACAVLDPA</sequence>
<dbReference type="RefSeq" id="WP_355083684.1">
    <property type="nucleotide sequence ID" value="NZ_JBEXKW010000004.1"/>
</dbReference>
<dbReference type="Gene3D" id="3.30.750.24">
    <property type="entry name" value="STAS domain"/>
    <property type="match status" value="1"/>
</dbReference>
<dbReference type="SUPFAM" id="SSF52091">
    <property type="entry name" value="SpoIIaa-like"/>
    <property type="match status" value="1"/>
</dbReference>
<comment type="caution">
    <text evidence="2">The sequence shown here is derived from an EMBL/GenBank/DDBJ whole genome shotgun (WGS) entry which is preliminary data.</text>
</comment>